<proteinExistence type="predicted"/>
<protein>
    <submittedName>
        <fullName evidence="2">Uncharacterized protein</fullName>
    </submittedName>
</protein>
<organism evidence="2 3">
    <name type="scientific">Ensete ventricosum</name>
    <name type="common">Abyssinian banana</name>
    <name type="synonym">Musa ensete</name>
    <dbReference type="NCBI Taxonomy" id="4639"/>
    <lineage>
        <taxon>Eukaryota</taxon>
        <taxon>Viridiplantae</taxon>
        <taxon>Streptophyta</taxon>
        <taxon>Embryophyta</taxon>
        <taxon>Tracheophyta</taxon>
        <taxon>Spermatophyta</taxon>
        <taxon>Magnoliopsida</taxon>
        <taxon>Liliopsida</taxon>
        <taxon>Zingiberales</taxon>
        <taxon>Musaceae</taxon>
        <taxon>Ensete</taxon>
    </lineage>
</organism>
<reference evidence="2 3" key="1">
    <citation type="journal article" date="2014" name="Agronomy (Basel)">
        <title>A Draft Genome Sequence for Ensete ventricosum, the Drought-Tolerant Tree Against Hunger.</title>
        <authorList>
            <person name="Harrison J."/>
            <person name="Moore K.A."/>
            <person name="Paszkiewicz K."/>
            <person name="Jones T."/>
            <person name="Grant M."/>
            <person name="Ambacheew D."/>
            <person name="Muzemil S."/>
            <person name="Studholme D.J."/>
        </authorList>
    </citation>
    <scope>NUCLEOTIDE SEQUENCE [LARGE SCALE GENOMIC DNA]</scope>
</reference>
<gene>
    <name evidence="2" type="ORF">B296_00024800</name>
</gene>
<evidence type="ECO:0000313" key="3">
    <source>
        <dbReference type="Proteomes" id="UP000287651"/>
    </source>
</evidence>
<feature type="region of interest" description="Disordered" evidence="1">
    <location>
        <begin position="1"/>
        <end position="36"/>
    </location>
</feature>
<evidence type="ECO:0000256" key="1">
    <source>
        <dbReference type="SAM" id="MobiDB-lite"/>
    </source>
</evidence>
<dbReference type="AlphaFoldDB" id="A0A426ZBQ2"/>
<dbReference type="Proteomes" id="UP000287651">
    <property type="component" value="Unassembled WGS sequence"/>
</dbReference>
<sequence length="116" mass="13353">MGLSPADAAPPQALRTGQAWVYATPRPTAAPAAERGRSWAWQWDRRQMHRFSPSQSVERSEMAEIFERRTPSVREVEQVNFLHQNQADKKNQSVSLVYENGQRSLDLVLTLTWFIQ</sequence>
<evidence type="ECO:0000313" key="2">
    <source>
        <dbReference type="EMBL" id="RRT61427.1"/>
    </source>
</evidence>
<accession>A0A426ZBQ2</accession>
<comment type="caution">
    <text evidence="2">The sequence shown here is derived from an EMBL/GenBank/DDBJ whole genome shotgun (WGS) entry which is preliminary data.</text>
</comment>
<feature type="compositionally biased region" description="Low complexity" evidence="1">
    <location>
        <begin position="23"/>
        <end position="33"/>
    </location>
</feature>
<name>A0A426ZBQ2_ENSVE</name>
<dbReference type="EMBL" id="AMZH03007387">
    <property type="protein sequence ID" value="RRT61427.1"/>
    <property type="molecule type" value="Genomic_DNA"/>
</dbReference>